<protein>
    <submittedName>
        <fullName evidence="1">Uncharacterized protein</fullName>
    </submittedName>
</protein>
<evidence type="ECO:0000313" key="1">
    <source>
        <dbReference type="EMBL" id="ONM57876.1"/>
    </source>
</evidence>
<proteinExistence type="predicted"/>
<dbReference type="AlphaFoldDB" id="A0A1D6IDK0"/>
<reference evidence="1" key="1">
    <citation type="submission" date="2015-12" db="EMBL/GenBank/DDBJ databases">
        <title>Update maize B73 reference genome by single molecule sequencing technologies.</title>
        <authorList>
            <consortium name="Maize Genome Sequencing Project"/>
            <person name="Ware D."/>
        </authorList>
    </citation>
    <scope>NUCLEOTIDE SEQUENCE [LARGE SCALE GENOMIC DNA]</scope>
    <source>
        <tissue evidence="1">Seedling</tissue>
    </source>
</reference>
<name>A0A1D6IDK0_MAIZE</name>
<organism evidence="1">
    <name type="scientific">Zea mays</name>
    <name type="common">Maize</name>
    <dbReference type="NCBI Taxonomy" id="4577"/>
    <lineage>
        <taxon>Eukaryota</taxon>
        <taxon>Viridiplantae</taxon>
        <taxon>Streptophyta</taxon>
        <taxon>Embryophyta</taxon>
        <taxon>Tracheophyta</taxon>
        <taxon>Spermatophyta</taxon>
        <taxon>Magnoliopsida</taxon>
        <taxon>Liliopsida</taxon>
        <taxon>Poales</taxon>
        <taxon>Poaceae</taxon>
        <taxon>PACMAD clade</taxon>
        <taxon>Panicoideae</taxon>
        <taxon>Andropogonodae</taxon>
        <taxon>Andropogoneae</taxon>
        <taxon>Tripsacinae</taxon>
        <taxon>Zea</taxon>
    </lineage>
</organism>
<accession>A0A1D6IDK0</accession>
<dbReference type="EMBL" id="CM007650">
    <property type="protein sequence ID" value="ONM57876.1"/>
    <property type="molecule type" value="Genomic_DNA"/>
</dbReference>
<gene>
    <name evidence="1" type="ORF">ZEAMMB73_Zm00001d021648</name>
</gene>
<sequence>MRRYSALPNGGRQETLADRAHRYRGIVLVILAPLALVSLVLLLMPRSPAGTMGSARDRQLVRIGSEIELFVQVRTPPPGDPLPDLESRCLDSPLGGFVEVEVGL</sequence>
<dbReference type="ExpressionAtlas" id="A0A1D6IDK0">
    <property type="expression patterns" value="baseline"/>
</dbReference>